<proteinExistence type="inferred from homology"/>
<accession>A0A9W9TW49</accession>
<dbReference type="Gene3D" id="3.40.50.12780">
    <property type="entry name" value="N-terminal domain of ligase-like"/>
    <property type="match status" value="1"/>
</dbReference>
<dbReference type="SUPFAM" id="SSF51735">
    <property type="entry name" value="NAD(P)-binding Rossmann-fold domains"/>
    <property type="match status" value="1"/>
</dbReference>
<evidence type="ECO:0000256" key="3">
    <source>
        <dbReference type="ARBA" id="ARBA00029454"/>
    </source>
</evidence>
<keyword evidence="2" id="KW-0597">Phosphoprotein</keyword>
<keyword evidence="6" id="KW-1185">Reference proteome</keyword>
<dbReference type="InterPro" id="IPR042099">
    <property type="entry name" value="ANL_N_sf"/>
</dbReference>
<dbReference type="CDD" id="cd05235">
    <property type="entry name" value="SDR_e1"/>
    <property type="match status" value="1"/>
</dbReference>
<dbReference type="SUPFAM" id="SSF56801">
    <property type="entry name" value="Acetyl-CoA synthetase-like"/>
    <property type="match status" value="1"/>
</dbReference>
<reference evidence="5" key="2">
    <citation type="journal article" date="2023" name="IMA Fungus">
        <title>Comparative genomic study of the Penicillium genus elucidates a diverse pangenome and 15 lateral gene transfer events.</title>
        <authorList>
            <person name="Petersen C."/>
            <person name="Sorensen T."/>
            <person name="Nielsen M.R."/>
            <person name="Sondergaard T.E."/>
            <person name="Sorensen J.L."/>
            <person name="Fitzpatrick D.A."/>
            <person name="Frisvad J.C."/>
            <person name="Nielsen K.L."/>
        </authorList>
    </citation>
    <scope>NUCLEOTIDE SEQUENCE</scope>
    <source>
        <strain evidence="5">IBT 19713</strain>
    </source>
</reference>
<feature type="domain" description="Carrier" evidence="4">
    <location>
        <begin position="567"/>
        <end position="642"/>
    </location>
</feature>
<evidence type="ECO:0000313" key="6">
    <source>
        <dbReference type="Proteomes" id="UP001150941"/>
    </source>
</evidence>
<keyword evidence="1" id="KW-0596">Phosphopantetheine</keyword>
<evidence type="ECO:0000256" key="1">
    <source>
        <dbReference type="ARBA" id="ARBA00022450"/>
    </source>
</evidence>
<dbReference type="InterPro" id="IPR000873">
    <property type="entry name" value="AMP-dep_synth/lig_dom"/>
</dbReference>
<protein>
    <submittedName>
        <fullName evidence="5">NRPS-like enzyme</fullName>
    </submittedName>
</protein>
<dbReference type="InterPro" id="IPR020845">
    <property type="entry name" value="AMP-binding_CS"/>
</dbReference>
<dbReference type="CDD" id="cd05930">
    <property type="entry name" value="A_NRPS"/>
    <property type="match status" value="1"/>
</dbReference>
<dbReference type="RefSeq" id="XP_058333221.1">
    <property type="nucleotide sequence ID" value="XM_058470080.1"/>
</dbReference>
<dbReference type="PANTHER" id="PTHR44845">
    <property type="entry name" value="CARRIER DOMAIN-CONTAINING PROTEIN"/>
    <property type="match status" value="1"/>
</dbReference>
<dbReference type="GeneID" id="83197383"/>
<dbReference type="Pfam" id="PF07993">
    <property type="entry name" value="NAD_binding_4"/>
    <property type="match status" value="1"/>
</dbReference>
<dbReference type="Gene3D" id="3.30.300.30">
    <property type="match status" value="1"/>
</dbReference>
<dbReference type="PANTHER" id="PTHR44845:SF6">
    <property type="entry name" value="BETA-ALANINE-ACTIVATING ENZYME"/>
    <property type="match status" value="1"/>
</dbReference>
<dbReference type="InterPro" id="IPR036291">
    <property type="entry name" value="NAD(P)-bd_dom_sf"/>
</dbReference>
<dbReference type="PROSITE" id="PS00455">
    <property type="entry name" value="AMP_BINDING"/>
    <property type="match status" value="1"/>
</dbReference>
<sequence>MIYNPSDDYDLMLAQNSGLGQLLHDQVRRTPNAIAVVDGSLSLTYLKLHIKSLEIANELRNSHIFAREEPVGIVVRHGIWDVVAQVAIIYAGGTCATMDPTLPASQIQARLQRIGAQSVLVDAANSHRPELQFAFHQIIVNAEPHPSSTFEVSTTSAQQTTEITLASPFPILTDTEHRSHIIHTSGTTSEPKAVAIATRSVLEVVYHAPFEPLHATDVVAHVNNTTFDVALFDIWAPLLRGARIVVLPKSVLLDMPLMSEQIDKLGITVMATTTALLNLAATTFPQAFSKLRMCWIGGEAANMKAVKQIFDYGPPDILINAYGPTECCVLCLAHQITIDDVNAGRVSIGKPIGRTTAYICSHETGDPVADGEPGELWIAGPGVSPGYLNQNEKNSKAFVYVNQIGNDGKATQVRMYRTGDLVRRSPENGEIHFLGRADNQVKIRGYRIELEAVEAALRKTGQFSDVAALKVDASQDGANSLLVAYAVAVSPELVSISQATDMVRSLLPDYMVPRIELIERMPLNAHAKIDRKQLALFYCQRWNERKPVQPIAKSDFEYPVEEDVKANTTRDRLESLWANILGSPDASIYCDSDHFFELGGTSLQASLLISQIRAVFKCEISLLALYDNPTLSALSATIDKAQVKALTAVRNERDIWVADTHIADHLPTPASARLVDWCRDTEGRVFLTGATGFVGAFMLVDLLKMKEVRQVGCLVRATSPAVGLQRIKAGMEKYGLWEDCFQDKLLALPGLLEDPWLGMSPERFEEIANWASVIFHLGARVNYTQPYSLHRPANTLGTLHIMKLAITGRLKPMHYVSSISCFGPTGMFIGTRRVLEDECLMKHVDALPYDHGYAQSQWVVEQLLRRLIERGFPIAVYRPGFITGHSQTGVCNPDDFFSRLILACAQMGCYPQLPNQRKEFVPVDYVNAIIVQIAKLSSSPSTGSQLLGHAYHIVPPNPDVSIDMDDTMELVGQATDTGLIIKVSYQDWIEKLARTPPLPLQPLQPMLAEIVYKGMTRWELYENMPVYDQTNVEQALGITAPQFPAMDGTLIGRYMHHLKTVA</sequence>
<reference evidence="5" key="1">
    <citation type="submission" date="2022-11" db="EMBL/GenBank/DDBJ databases">
        <authorList>
            <person name="Petersen C."/>
        </authorList>
    </citation>
    <scope>NUCLEOTIDE SEQUENCE</scope>
    <source>
        <strain evidence="5">IBT 19713</strain>
    </source>
</reference>
<dbReference type="Proteomes" id="UP001150941">
    <property type="component" value="Unassembled WGS sequence"/>
</dbReference>
<name>A0A9W9TW49_9EURO</name>
<gene>
    <name evidence="5" type="ORF">N7468_000783</name>
</gene>
<dbReference type="GO" id="GO:0044550">
    <property type="term" value="P:secondary metabolite biosynthetic process"/>
    <property type="evidence" value="ECO:0007669"/>
    <property type="project" value="UniProtKB-ARBA"/>
</dbReference>
<dbReference type="Pfam" id="PF00501">
    <property type="entry name" value="AMP-binding"/>
    <property type="match status" value="1"/>
</dbReference>
<dbReference type="InterPro" id="IPR013120">
    <property type="entry name" value="FAR_NAD-bd"/>
</dbReference>
<dbReference type="SUPFAM" id="SSF47336">
    <property type="entry name" value="ACP-like"/>
    <property type="match status" value="1"/>
</dbReference>
<dbReference type="PROSITE" id="PS50075">
    <property type="entry name" value="CARRIER"/>
    <property type="match status" value="1"/>
</dbReference>
<evidence type="ECO:0000259" key="4">
    <source>
        <dbReference type="PROSITE" id="PS50075"/>
    </source>
</evidence>
<dbReference type="Gene3D" id="3.40.50.720">
    <property type="entry name" value="NAD(P)-binding Rossmann-like Domain"/>
    <property type="match status" value="1"/>
</dbReference>
<evidence type="ECO:0000256" key="2">
    <source>
        <dbReference type="ARBA" id="ARBA00022553"/>
    </source>
</evidence>
<dbReference type="OrthoDB" id="408177at2759"/>
<dbReference type="Gene3D" id="1.10.1200.10">
    <property type="entry name" value="ACP-like"/>
    <property type="match status" value="1"/>
</dbReference>
<dbReference type="AlphaFoldDB" id="A0A9W9TW49"/>
<dbReference type="NCBIfam" id="TIGR01746">
    <property type="entry name" value="Thioester-redct"/>
    <property type="match status" value="1"/>
</dbReference>
<dbReference type="InterPro" id="IPR036736">
    <property type="entry name" value="ACP-like_sf"/>
</dbReference>
<comment type="similarity">
    <text evidence="3">Belongs to the NRP synthetase family.</text>
</comment>
<organism evidence="5 6">
    <name type="scientific">Penicillium chermesinum</name>
    <dbReference type="NCBI Taxonomy" id="63820"/>
    <lineage>
        <taxon>Eukaryota</taxon>
        <taxon>Fungi</taxon>
        <taxon>Dikarya</taxon>
        <taxon>Ascomycota</taxon>
        <taxon>Pezizomycotina</taxon>
        <taxon>Eurotiomycetes</taxon>
        <taxon>Eurotiomycetidae</taxon>
        <taxon>Eurotiales</taxon>
        <taxon>Aspergillaceae</taxon>
        <taxon>Penicillium</taxon>
    </lineage>
</organism>
<evidence type="ECO:0000313" key="5">
    <source>
        <dbReference type="EMBL" id="KAJ5245800.1"/>
    </source>
</evidence>
<dbReference type="InterPro" id="IPR045851">
    <property type="entry name" value="AMP-bd_C_sf"/>
</dbReference>
<dbReference type="Pfam" id="PF00550">
    <property type="entry name" value="PP-binding"/>
    <property type="match status" value="1"/>
</dbReference>
<dbReference type="EMBL" id="JAPQKS010000002">
    <property type="protein sequence ID" value="KAJ5245800.1"/>
    <property type="molecule type" value="Genomic_DNA"/>
</dbReference>
<dbReference type="InterPro" id="IPR010080">
    <property type="entry name" value="Thioester_reductase-like_dom"/>
</dbReference>
<comment type="caution">
    <text evidence="5">The sequence shown here is derived from an EMBL/GenBank/DDBJ whole genome shotgun (WGS) entry which is preliminary data.</text>
</comment>
<dbReference type="InterPro" id="IPR009081">
    <property type="entry name" value="PP-bd_ACP"/>
</dbReference>